<organism evidence="2 3">
    <name type="scientific">Roseibium denhamense</name>
    <dbReference type="NCBI Taxonomy" id="76305"/>
    <lineage>
        <taxon>Bacteria</taxon>
        <taxon>Pseudomonadati</taxon>
        <taxon>Pseudomonadota</taxon>
        <taxon>Alphaproteobacteria</taxon>
        <taxon>Hyphomicrobiales</taxon>
        <taxon>Stappiaceae</taxon>
        <taxon>Roseibium</taxon>
    </lineage>
</organism>
<gene>
    <name evidence="2" type="ORF">SAMN06265374_2047</name>
</gene>
<dbReference type="EMBL" id="FXTT01000002">
    <property type="protein sequence ID" value="SMP19657.1"/>
    <property type="molecule type" value="Genomic_DNA"/>
</dbReference>
<comment type="caution">
    <text evidence="2">The sequence shown here is derived from an EMBL/GenBank/DDBJ whole genome shotgun (WGS) entry which is preliminary data.</text>
</comment>
<protein>
    <submittedName>
        <fullName evidence="2">Helix-turn-helix domain-containing protein</fullName>
    </submittedName>
</protein>
<reference evidence="2 3" key="1">
    <citation type="submission" date="2017-05" db="EMBL/GenBank/DDBJ databases">
        <authorList>
            <person name="Varghese N."/>
            <person name="Submissions S."/>
        </authorList>
    </citation>
    <scope>NUCLEOTIDE SEQUENCE [LARGE SCALE GENOMIC DNA]</scope>
    <source>
        <strain evidence="2 3">DSM 15949</strain>
    </source>
</reference>
<dbReference type="Proteomes" id="UP001157914">
    <property type="component" value="Unassembled WGS sequence"/>
</dbReference>
<dbReference type="InterPro" id="IPR010982">
    <property type="entry name" value="Lambda_DNA-bd_dom_sf"/>
</dbReference>
<dbReference type="Gene3D" id="1.10.260.40">
    <property type="entry name" value="lambda repressor-like DNA-binding domains"/>
    <property type="match status" value="1"/>
</dbReference>
<dbReference type="RefSeq" id="WP_155189557.1">
    <property type="nucleotide sequence ID" value="NZ_BAAAEA010000003.1"/>
</dbReference>
<evidence type="ECO:0000259" key="1">
    <source>
        <dbReference type="PROSITE" id="PS50943"/>
    </source>
</evidence>
<feature type="domain" description="HTH cro/C1-type" evidence="1">
    <location>
        <begin position="16"/>
        <end position="70"/>
    </location>
</feature>
<proteinExistence type="predicted"/>
<keyword evidence="3" id="KW-1185">Reference proteome</keyword>
<accession>A0ABY1NW93</accession>
<name>A0ABY1NW93_9HYPH</name>
<dbReference type="InterPro" id="IPR001387">
    <property type="entry name" value="Cro/C1-type_HTH"/>
</dbReference>
<dbReference type="Pfam" id="PF13560">
    <property type="entry name" value="HTH_31"/>
    <property type="match status" value="1"/>
</dbReference>
<dbReference type="CDD" id="cd00093">
    <property type="entry name" value="HTH_XRE"/>
    <property type="match status" value="1"/>
</dbReference>
<evidence type="ECO:0000313" key="3">
    <source>
        <dbReference type="Proteomes" id="UP001157914"/>
    </source>
</evidence>
<evidence type="ECO:0000313" key="2">
    <source>
        <dbReference type="EMBL" id="SMP19657.1"/>
    </source>
</evidence>
<sequence length="200" mass="22519">MSGSPIVLAQNIGPSLRRWRLMNRIKQDALASDLHVSQAKISRWETGQSIPSAKEATRIAKLLHARPETAADRALADLVRQSTLAVHLVCDQTHALLAASRVRLSEWHAPENELIGKPLWRFASEGIRANELRLAEHGWFEPASQDVVFETERAEFAEMTIPESRIRISRMPLSDGSFARLVRDDLDQQVANRDRIATRS</sequence>
<dbReference type="SUPFAM" id="SSF47413">
    <property type="entry name" value="lambda repressor-like DNA-binding domains"/>
    <property type="match status" value="1"/>
</dbReference>
<dbReference type="SMART" id="SM00530">
    <property type="entry name" value="HTH_XRE"/>
    <property type="match status" value="1"/>
</dbReference>
<dbReference type="PROSITE" id="PS50943">
    <property type="entry name" value="HTH_CROC1"/>
    <property type="match status" value="1"/>
</dbReference>